<proteinExistence type="predicted"/>
<dbReference type="GO" id="GO:0046514">
    <property type="term" value="P:ceramide catabolic process"/>
    <property type="evidence" value="ECO:0007669"/>
    <property type="project" value="InterPro"/>
</dbReference>
<dbReference type="GO" id="GO:0046512">
    <property type="term" value="P:sphingosine biosynthetic process"/>
    <property type="evidence" value="ECO:0007669"/>
    <property type="project" value="TreeGrafter"/>
</dbReference>
<gene>
    <name evidence="3" type="ORF">SK128_014861</name>
</gene>
<dbReference type="GO" id="GO:0016020">
    <property type="term" value="C:membrane"/>
    <property type="evidence" value="ECO:0007669"/>
    <property type="project" value="GOC"/>
</dbReference>
<keyword evidence="4" id="KW-1185">Reference proteome</keyword>
<comment type="caution">
    <text evidence="3">The sequence shown here is derived from an EMBL/GenBank/DDBJ whole genome shotgun (WGS) entry which is preliminary data.</text>
</comment>
<dbReference type="PANTHER" id="PTHR12670">
    <property type="entry name" value="CERAMIDASE"/>
    <property type="match status" value="1"/>
</dbReference>
<dbReference type="GO" id="GO:0005576">
    <property type="term" value="C:extracellular region"/>
    <property type="evidence" value="ECO:0007669"/>
    <property type="project" value="TreeGrafter"/>
</dbReference>
<protein>
    <recommendedName>
        <fullName evidence="1">Neutral ceramidase</fullName>
    </recommendedName>
</protein>
<dbReference type="InterPro" id="IPR006823">
    <property type="entry name" value="Ceramidase_alk"/>
</dbReference>
<dbReference type="Proteomes" id="UP001381693">
    <property type="component" value="Unassembled WGS sequence"/>
</dbReference>
<dbReference type="GO" id="GO:0017040">
    <property type="term" value="F:N-acylsphingosine amidohydrolase activity"/>
    <property type="evidence" value="ECO:0007669"/>
    <property type="project" value="InterPro"/>
</dbReference>
<evidence type="ECO:0000256" key="1">
    <source>
        <dbReference type="ARBA" id="ARBA00019235"/>
    </source>
</evidence>
<evidence type="ECO:0000313" key="3">
    <source>
        <dbReference type="EMBL" id="KAK7070018.1"/>
    </source>
</evidence>
<evidence type="ECO:0000313" key="4">
    <source>
        <dbReference type="Proteomes" id="UP001381693"/>
    </source>
</evidence>
<sequence>MGFANPNQINGGIHLRLYSRAFIVDDTQRRFVFVSVDCGMVGQLIKMKVKSLRCSPSHYKNTFDVFITRK</sequence>
<dbReference type="Pfam" id="PF04734">
    <property type="entry name" value="Ceramidase_alk"/>
    <property type="match status" value="1"/>
</dbReference>
<dbReference type="AlphaFoldDB" id="A0AAN8WWG7"/>
<reference evidence="3 4" key="1">
    <citation type="submission" date="2023-11" db="EMBL/GenBank/DDBJ databases">
        <title>Halocaridina rubra genome assembly.</title>
        <authorList>
            <person name="Smith C."/>
        </authorList>
    </citation>
    <scope>NUCLEOTIDE SEQUENCE [LARGE SCALE GENOMIC DNA]</scope>
    <source>
        <strain evidence="3">EP-1</strain>
        <tissue evidence="3">Whole</tissue>
    </source>
</reference>
<dbReference type="PANTHER" id="PTHR12670:SF1">
    <property type="entry name" value="NEUTRAL CERAMIDASE"/>
    <property type="match status" value="1"/>
</dbReference>
<feature type="domain" description="Neutral/alkaline non-lysosomal ceramidase N-terminal" evidence="2">
    <location>
        <begin position="1"/>
        <end position="52"/>
    </location>
</feature>
<accession>A0AAN8WWG7</accession>
<evidence type="ECO:0000259" key="2">
    <source>
        <dbReference type="Pfam" id="PF04734"/>
    </source>
</evidence>
<dbReference type="GO" id="GO:0042759">
    <property type="term" value="P:long-chain fatty acid biosynthetic process"/>
    <property type="evidence" value="ECO:0007669"/>
    <property type="project" value="TreeGrafter"/>
</dbReference>
<organism evidence="3 4">
    <name type="scientific">Halocaridina rubra</name>
    <name type="common">Hawaiian red shrimp</name>
    <dbReference type="NCBI Taxonomy" id="373956"/>
    <lineage>
        <taxon>Eukaryota</taxon>
        <taxon>Metazoa</taxon>
        <taxon>Ecdysozoa</taxon>
        <taxon>Arthropoda</taxon>
        <taxon>Crustacea</taxon>
        <taxon>Multicrustacea</taxon>
        <taxon>Malacostraca</taxon>
        <taxon>Eumalacostraca</taxon>
        <taxon>Eucarida</taxon>
        <taxon>Decapoda</taxon>
        <taxon>Pleocyemata</taxon>
        <taxon>Caridea</taxon>
        <taxon>Atyoidea</taxon>
        <taxon>Atyidae</taxon>
        <taxon>Halocaridina</taxon>
    </lineage>
</organism>
<dbReference type="EMBL" id="JAXCGZ010015601">
    <property type="protein sequence ID" value="KAK7070018.1"/>
    <property type="molecule type" value="Genomic_DNA"/>
</dbReference>
<dbReference type="InterPro" id="IPR031329">
    <property type="entry name" value="NEUT/ALK_ceramidase_N"/>
</dbReference>
<name>A0AAN8WWG7_HALRR</name>